<dbReference type="InterPro" id="IPR011989">
    <property type="entry name" value="ARM-like"/>
</dbReference>
<dbReference type="GO" id="GO:0043161">
    <property type="term" value="P:proteasome-mediated ubiquitin-dependent protein catabolic process"/>
    <property type="evidence" value="ECO:0007669"/>
    <property type="project" value="TreeGrafter"/>
</dbReference>
<sequence length="211" mass="23178">MGRFTKMSAVVGLALWSQHWFWYPMSHFMELALQPTVLIGLNHDLKLPTAFSVVCSTKPSVFAYPKRLEEKKEEKKELVATAVLSTTAKAKARLAKQEADHKAPPPAAVDAEVDAAPVAAIVAEEKAKEPTSFNVQNPSRVTLAQLPHLSFDLSQRYVPVVPTRRPAGIVLLKDRHPHEKESVVAVQAPSQAGAEEEADAPEPFEFEPTPL</sequence>
<reference evidence="4 5" key="1">
    <citation type="submission" date="2018-08" db="EMBL/GenBank/DDBJ databases">
        <title>Aphanomyces genome sequencing and annotation.</title>
        <authorList>
            <person name="Minardi D."/>
            <person name="Oidtmann B."/>
            <person name="Van Der Giezen M."/>
            <person name="Studholme D.J."/>
        </authorList>
    </citation>
    <scope>NUCLEOTIDE SEQUENCE [LARGE SCALE GENOMIC DNA]</scope>
    <source>
        <strain evidence="4 5">197901</strain>
    </source>
</reference>
<evidence type="ECO:0000313" key="4">
    <source>
        <dbReference type="EMBL" id="RHZ13386.1"/>
    </source>
</evidence>
<proteinExistence type="predicted"/>
<feature type="compositionally biased region" description="Acidic residues" evidence="2">
    <location>
        <begin position="194"/>
        <end position="205"/>
    </location>
</feature>
<dbReference type="Gene3D" id="1.25.10.10">
    <property type="entry name" value="Leucine-rich Repeat Variant"/>
    <property type="match status" value="1"/>
</dbReference>
<comment type="caution">
    <text evidence="4">The sequence shown here is derived from an EMBL/GenBank/DDBJ whole genome shotgun (WGS) entry which is preliminary data.</text>
</comment>
<evidence type="ECO:0000256" key="2">
    <source>
        <dbReference type="SAM" id="MobiDB-lite"/>
    </source>
</evidence>
<evidence type="ECO:0000313" key="5">
    <source>
        <dbReference type="Proteomes" id="UP000266196"/>
    </source>
</evidence>
<feature type="region of interest" description="Disordered" evidence="2">
    <location>
        <begin position="178"/>
        <end position="211"/>
    </location>
</feature>
<dbReference type="Proteomes" id="UP000266196">
    <property type="component" value="Unassembled WGS sequence"/>
</dbReference>
<name>A0A397F3B7_APHAT</name>
<dbReference type="PANTHER" id="PTHR10943">
    <property type="entry name" value="26S PROTEASOME NON-ATPASE REGULATORY SUBUNIT"/>
    <property type="match status" value="1"/>
</dbReference>
<dbReference type="PANTHER" id="PTHR10943:SF2">
    <property type="entry name" value="26S PROTEASOME NON-ATPASE REGULATORY SUBUNIT 1"/>
    <property type="match status" value="1"/>
</dbReference>
<dbReference type="Pfam" id="PF18004">
    <property type="entry name" value="RPN2_C"/>
    <property type="match status" value="1"/>
</dbReference>
<evidence type="ECO:0000256" key="1">
    <source>
        <dbReference type="ARBA" id="ARBA00022737"/>
    </source>
</evidence>
<feature type="domain" description="26S proteasome regulatory subunit RPN2 C-terminal" evidence="3">
    <location>
        <begin position="36"/>
        <end position="184"/>
    </location>
</feature>
<dbReference type="GO" id="GO:0034515">
    <property type="term" value="C:proteasome storage granule"/>
    <property type="evidence" value="ECO:0007669"/>
    <property type="project" value="TreeGrafter"/>
</dbReference>
<dbReference type="AlphaFoldDB" id="A0A397F3B7"/>
<accession>A0A397F3B7</accession>
<organism evidence="4 5">
    <name type="scientific">Aphanomyces astaci</name>
    <name type="common">Crayfish plague agent</name>
    <dbReference type="NCBI Taxonomy" id="112090"/>
    <lineage>
        <taxon>Eukaryota</taxon>
        <taxon>Sar</taxon>
        <taxon>Stramenopiles</taxon>
        <taxon>Oomycota</taxon>
        <taxon>Saprolegniomycetes</taxon>
        <taxon>Saprolegniales</taxon>
        <taxon>Verrucalvaceae</taxon>
        <taxon>Aphanomyces</taxon>
    </lineage>
</organism>
<dbReference type="GO" id="GO:0005634">
    <property type="term" value="C:nucleus"/>
    <property type="evidence" value="ECO:0007669"/>
    <property type="project" value="TreeGrafter"/>
</dbReference>
<dbReference type="EMBL" id="QUTE01010522">
    <property type="protein sequence ID" value="RHZ13386.1"/>
    <property type="molecule type" value="Genomic_DNA"/>
</dbReference>
<protein>
    <recommendedName>
        <fullName evidence="3">26S proteasome regulatory subunit RPN2 C-terminal domain-containing protein</fullName>
    </recommendedName>
</protein>
<dbReference type="InterPro" id="IPR040623">
    <property type="entry name" value="RPN2_C"/>
</dbReference>
<gene>
    <name evidence="4" type="ORF">DYB31_011196</name>
</gene>
<keyword evidence="1" id="KW-0677">Repeat</keyword>
<evidence type="ECO:0000259" key="3">
    <source>
        <dbReference type="Pfam" id="PF18004"/>
    </source>
</evidence>
<dbReference type="GO" id="GO:0008540">
    <property type="term" value="C:proteasome regulatory particle, base subcomplex"/>
    <property type="evidence" value="ECO:0007669"/>
    <property type="project" value="TreeGrafter"/>
</dbReference>